<protein>
    <submittedName>
        <fullName evidence="2">Uncharacterized protein</fullName>
    </submittedName>
</protein>
<name>A0A841BBW5_9PSEU</name>
<proteinExistence type="predicted"/>
<dbReference type="AlphaFoldDB" id="A0A841BBW5"/>
<keyword evidence="1" id="KW-0812">Transmembrane</keyword>
<feature type="transmembrane region" description="Helical" evidence="1">
    <location>
        <begin position="40"/>
        <end position="61"/>
    </location>
</feature>
<comment type="caution">
    <text evidence="2">The sequence shown here is derived from an EMBL/GenBank/DDBJ whole genome shotgun (WGS) entry which is preliminary data.</text>
</comment>
<keyword evidence="3" id="KW-1185">Reference proteome</keyword>
<keyword evidence="1" id="KW-0472">Membrane</keyword>
<evidence type="ECO:0000256" key="1">
    <source>
        <dbReference type="SAM" id="Phobius"/>
    </source>
</evidence>
<sequence>MDDLDVRSALTEYVTEAEPPIRLTGRDVLAAGRRSQRRRLSAGVTGAALAVVAILGVTSLMTAPPQQPQTPPQPAQPVEVDRCGTRAADETAQQVLTRLSCVVGTAVRSRVTPGARIEKLTLPGEIPPSDPFLLTAKRYEEEEGSPLLYYLDVRVSDDRGAGSLHVRVLPPVYDGLKSCEDPTIPKTASCSVRQTAEGVLLELTTRNEEGLIVRTAHLKTPTGTIYLITNNTGAVETGDGVHLPVERAEPPLTATQLQEIAATPGLVP</sequence>
<dbReference type="RefSeq" id="WP_184901368.1">
    <property type="nucleotide sequence ID" value="NZ_JACHMX010000001.1"/>
</dbReference>
<evidence type="ECO:0000313" key="2">
    <source>
        <dbReference type="EMBL" id="MBB5856158.1"/>
    </source>
</evidence>
<accession>A0A841BBW5</accession>
<dbReference type="Proteomes" id="UP000580861">
    <property type="component" value="Unassembled WGS sequence"/>
</dbReference>
<gene>
    <name evidence="2" type="ORF">HDA45_006245</name>
</gene>
<dbReference type="EMBL" id="JACHMX010000001">
    <property type="protein sequence ID" value="MBB5856158.1"/>
    <property type="molecule type" value="Genomic_DNA"/>
</dbReference>
<reference evidence="2 3" key="1">
    <citation type="submission" date="2020-08" db="EMBL/GenBank/DDBJ databases">
        <title>Sequencing the genomes of 1000 actinobacteria strains.</title>
        <authorList>
            <person name="Klenk H.-P."/>
        </authorList>
    </citation>
    <scope>NUCLEOTIDE SEQUENCE [LARGE SCALE GENOMIC DNA]</scope>
    <source>
        <strain evidence="2 3">DSM 45272</strain>
    </source>
</reference>
<evidence type="ECO:0000313" key="3">
    <source>
        <dbReference type="Proteomes" id="UP000580861"/>
    </source>
</evidence>
<organism evidence="2 3">
    <name type="scientific">Amycolatopsis umgeniensis</name>
    <dbReference type="NCBI Taxonomy" id="336628"/>
    <lineage>
        <taxon>Bacteria</taxon>
        <taxon>Bacillati</taxon>
        <taxon>Actinomycetota</taxon>
        <taxon>Actinomycetes</taxon>
        <taxon>Pseudonocardiales</taxon>
        <taxon>Pseudonocardiaceae</taxon>
        <taxon>Amycolatopsis</taxon>
    </lineage>
</organism>
<keyword evidence="1" id="KW-1133">Transmembrane helix</keyword>